<feature type="region of interest" description="Disordered" evidence="1">
    <location>
        <begin position="1"/>
        <end position="42"/>
    </location>
</feature>
<protein>
    <submittedName>
        <fullName evidence="2">Uncharacterized protein</fullName>
    </submittedName>
</protein>
<feature type="compositionally biased region" description="Basic and acidic residues" evidence="1">
    <location>
        <begin position="87"/>
        <end position="100"/>
    </location>
</feature>
<feature type="compositionally biased region" description="Low complexity" evidence="1">
    <location>
        <begin position="10"/>
        <end position="40"/>
    </location>
</feature>
<feature type="region of interest" description="Disordered" evidence="1">
    <location>
        <begin position="334"/>
        <end position="355"/>
    </location>
</feature>
<dbReference type="AlphaFoldDB" id="A0A9W6F9A5"/>
<name>A0A9W6F9A5_9CHLO</name>
<organism evidence="2 3">
    <name type="scientific">Pleodorina starrii</name>
    <dbReference type="NCBI Taxonomy" id="330485"/>
    <lineage>
        <taxon>Eukaryota</taxon>
        <taxon>Viridiplantae</taxon>
        <taxon>Chlorophyta</taxon>
        <taxon>core chlorophytes</taxon>
        <taxon>Chlorophyceae</taxon>
        <taxon>CS clade</taxon>
        <taxon>Chlamydomonadales</taxon>
        <taxon>Volvocaceae</taxon>
        <taxon>Pleodorina</taxon>
    </lineage>
</organism>
<gene>
    <name evidence="2" type="primary">PLEST009772</name>
    <name evidence="2" type="ORF">PLESTB_001712100</name>
</gene>
<comment type="caution">
    <text evidence="2">The sequence shown here is derived from an EMBL/GenBank/DDBJ whole genome shotgun (WGS) entry which is preliminary data.</text>
</comment>
<evidence type="ECO:0000313" key="2">
    <source>
        <dbReference type="EMBL" id="GLC61063.1"/>
    </source>
</evidence>
<feature type="region of interest" description="Disordered" evidence="1">
    <location>
        <begin position="71"/>
        <end position="104"/>
    </location>
</feature>
<evidence type="ECO:0000256" key="1">
    <source>
        <dbReference type="SAM" id="MobiDB-lite"/>
    </source>
</evidence>
<proteinExistence type="predicted"/>
<dbReference type="Proteomes" id="UP001165080">
    <property type="component" value="Unassembled WGS sequence"/>
</dbReference>
<evidence type="ECO:0000313" key="3">
    <source>
        <dbReference type="Proteomes" id="UP001165080"/>
    </source>
</evidence>
<reference evidence="2 3" key="1">
    <citation type="journal article" date="2023" name="Commun. Biol.">
        <title>Reorganization of the ancestral sex-determining regions during the evolution of trioecy in Pleodorina starrii.</title>
        <authorList>
            <person name="Takahashi K."/>
            <person name="Suzuki S."/>
            <person name="Kawai-Toyooka H."/>
            <person name="Yamamoto K."/>
            <person name="Hamaji T."/>
            <person name="Ootsuki R."/>
            <person name="Yamaguchi H."/>
            <person name="Kawachi M."/>
            <person name="Higashiyama T."/>
            <person name="Nozaki H."/>
        </authorList>
    </citation>
    <scope>NUCLEOTIDE SEQUENCE [LARGE SCALE GENOMIC DNA]</scope>
    <source>
        <strain evidence="2 3">NIES-4479</strain>
    </source>
</reference>
<accession>A0A9W6F9A5</accession>
<dbReference type="EMBL" id="BRXU01000041">
    <property type="protein sequence ID" value="GLC61063.1"/>
    <property type="molecule type" value="Genomic_DNA"/>
</dbReference>
<feature type="compositionally biased region" description="Low complexity" evidence="1">
    <location>
        <begin position="339"/>
        <end position="351"/>
    </location>
</feature>
<feature type="compositionally biased region" description="Low complexity" evidence="1">
    <location>
        <begin position="71"/>
        <end position="86"/>
    </location>
</feature>
<keyword evidence="3" id="KW-1185">Reference proteome</keyword>
<sequence length="472" mass="50082">MYANDDTIARRQAGSAAARRSGVNGTTNKGSGSAANGAGPKSRRSLLGGMRAVLSACKRVCCFNYCSSSPKATTATTTTTVPSKAVQDPRRPHRSREARNSRRITKQRHDDYAWSEYGIVDMPDVPDIYHIFIPRIREISYTIVPWVRGYDQQHDEDALGDSPMTAGAEAEAAAAMTGSSTAATFEEELVSWQVQGFLAPAHDRNRRQAMRGDYCQHASTFLKTLDYNRQAAGSRVVVACKGAVSVAQPAVAVAVNNGLPTTWSPQSLVDVGATMRPAIRGVERNSLQATLQDVCEAAAWPAAVVAAAAGSLLRGGTTAPIIVDVEQIANDNDEDTAAEPEAQQAASSSSSDGNRRLDAVRHCACLTDLKDSGGSSRGGGISVTLNGMLLAAGDCLRRGQVATLRLILSSDGGSRDLGMTVTVMVGFMVQHQYHLPLLPPTHTLPGARPPSPLPYLSSVSYRSIFISLLLAA</sequence>